<keyword evidence="1" id="KW-0479">Metal-binding</keyword>
<sequence length="217" mass="24278">MDLALFDLDETLLCENSAALWLRWLVSQGFAPAELVRRQPDLLEKARRGALAGEDHRLVTLSPLAGLSRRTVSGWVDRFIQRDILPRIYPDARRQLLWHRERGDYIIILSASGNHLVNPIALMLGAQQALAPDAGIEDDRFTGTPCPATAHHDHAQRVESWLAGWHGEPFGALHGYSDSITDRALLERVDHASVINPAPELHALASQSGWQVRAWQR</sequence>
<dbReference type="EMBL" id="PJZH01000023">
    <property type="protein sequence ID" value="PLR31550.1"/>
    <property type="molecule type" value="Genomic_DNA"/>
</dbReference>
<dbReference type="OrthoDB" id="9784466at2"/>
<name>A0A2N5DWJ8_9GAMM</name>
<dbReference type="SUPFAM" id="SSF56784">
    <property type="entry name" value="HAD-like"/>
    <property type="match status" value="1"/>
</dbReference>
<dbReference type="NCBIfam" id="TIGR01488">
    <property type="entry name" value="HAD-SF-IB"/>
    <property type="match status" value="1"/>
</dbReference>
<evidence type="ECO:0000256" key="3">
    <source>
        <dbReference type="ARBA" id="ARBA00022842"/>
    </source>
</evidence>
<protein>
    <submittedName>
        <fullName evidence="4">HAD-IB family hydrolase</fullName>
    </submittedName>
</protein>
<dbReference type="InterPro" id="IPR036412">
    <property type="entry name" value="HAD-like_sf"/>
</dbReference>
<keyword evidence="2 4" id="KW-0378">Hydrolase</keyword>
<dbReference type="InterPro" id="IPR023214">
    <property type="entry name" value="HAD_sf"/>
</dbReference>
<gene>
    <name evidence="4" type="ORF">CYR32_16970</name>
</gene>
<dbReference type="InterPro" id="IPR006385">
    <property type="entry name" value="HAD_hydro_SerB1"/>
</dbReference>
<keyword evidence="5" id="KW-1185">Reference proteome</keyword>
<dbReference type="AlphaFoldDB" id="A0A2N5DWJ8"/>
<dbReference type="PANTHER" id="PTHR43344:SF13">
    <property type="entry name" value="PHOSPHATASE RV3661-RELATED"/>
    <property type="match status" value="1"/>
</dbReference>
<dbReference type="GO" id="GO:0016787">
    <property type="term" value="F:hydrolase activity"/>
    <property type="evidence" value="ECO:0007669"/>
    <property type="project" value="UniProtKB-KW"/>
</dbReference>
<proteinExistence type="predicted"/>
<dbReference type="Gene3D" id="1.20.1440.100">
    <property type="entry name" value="SG protein - dephosphorylation function"/>
    <property type="match status" value="1"/>
</dbReference>
<dbReference type="GO" id="GO:0046872">
    <property type="term" value="F:metal ion binding"/>
    <property type="evidence" value="ECO:0007669"/>
    <property type="project" value="UniProtKB-KW"/>
</dbReference>
<comment type="caution">
    <text evidence="4">The sequence shown here is derived from an EMBL/GenBank/DDBJ whole genome shotgun (WGS) entry which is preliminary data.</text>
</comment>
<accession>A0A2N5DWJ8</accession>
<evidence type="ECO:0000256" key="1">
    <source>
        <dbReference type="ARBA" id="ARBA00022723"/>
    </source>
</evidence>
<dbReference type="Gene3D" id="3.40.50.1000">
    <property type="entry name" value="HAD superfamily/HAD-like"/>
    <property type="match status" value="1"/>
</dbReference>
<reference evidence="4 5" key="1">
    <citation type="submission" date="2017-12" db="EMBL/GenBank/DDBJ databases">
        <title>Characterization of six clinical isolates of Enterochimera gen. nov., a novel genus of the Yersiniaciae family and the three species Enterochimera arupensis sp. nov., Enterochimera coloradensis sp. nov, and Enterochimera californica sp. nov.</title>
        <authorList>
            <person name="Rossi A."/>
            <person name="Fisher M."/>
        </authorList>
    </citation>
    <scope>NUCLEOTIDE SEQUENCE [LARGE SCALE GENOMIC DNA]</scope>
    <source>
        <strain evidence="5">2016-Iso4</strain>
    </source>
</reference>
<evidence type="ECO:0000256" key="2">
    <source>
        <dbReference type="ARBA" id="ARBA00022801"/>
    </source>
</evidence>
<keyword evidence="3" id="KW-0460">Magnesium</keyword>
<evidence type="ECO:0000313" key="5">
    <source>
        <dbReference type="Proteomes" id="UP000234503"/>
    </source>
</evidence>
<dbReference type="Pfam" id="PF12710">
    <property type="entry name" value="HAD"/>
    <property type="match status" value="1"/>
</dbReference>
<dbReference type="PANTHER" id="PTHR43344">
    <property type="entry name" value="PHOSPHOSERINE PHOSPHATASE"/>
    <property type="match status" value="1"/>
</dbReference>
<organism evidence="4 5">
    <name type="scientific">Chimaeribacter coloradensis</name>
    <dbReference type="NCBI Taxonomy" id="2060068"/>
    <lineage>
        <taxon>Bacteria</taxon>
        <taxon>Pseudomonadati</taxon>
        <taxon>Pseudomonadota</taxon>
        <taxon>Gammaproteobacteria</taxon>
        <taxon>Enterobacterales</taxon>
        <taxon>Yersiniaceae</taxon>
        <taxon>Chimaeribacter</taxon>
    </lineage>
</organism>
<dbReference type="InterPro" id="IPR050582">
    <property type="entry name" value="HAD-like_SerB"/>
</dbReference>
<dbReference type="RefSeq" id="WP_101826332.1">
    <property type="nucleotide sequence ID" value="NZ_PJZH01000023.1"/>
</dbReference>
<dbReference type="Proteomes" id="UP000234503">
    <property type="component" value="Unassembled WGS sequence"/>
</dbReference>
<evidence type="ECO:0000313" key="4">
    <source>
        <dbReference type="EMBL" id="PLR31550.1"/>
    </source>
</evidence>
<dbReference type="NCBIfam" id="TIGR01490">
    <property type="entry name" value="HAD-SF-IB-hyp1"/>
    <property type="match status" value="1"/>
</dbReference>